<sequence length="260" mass="30823">MKNYLIDGKQESERLNFQNKMDICDLDQELAHYKWNQEHRVLDAGCGNGNLVEKLLQKEIKHIDGLDFSDNRIADAKKRFSHLKNVRFFQGSLEETNLEAASYDTIVCRYIYEHLTNPTTVLKELNRLLKPDGEINIINFDDMVFNFHTKNEAFNKELKKAKSRIPQDLEVGRKLPQYLKQNGYDRVEWQAVTYFFQGERLELEKTNSKMRFEQGRENLSRYFDSMKDYELFVDNYMNELNDDCNVLSSSKFLIKARKKT</sequence>
<protein>
    <submittedName>
        <fullName evidence="2">Class I SAM-dependent methyltransferase</fullName>
        <ecNumber evidence="2">2.1.1.-</ecNumber>
    </submittedName>
</protein>
<dbReference type="PANTHER" id="PTHR43861:SF1">
    <property type="entry name" value="TRANS-ACONITATE 2-METHYLTRANSFERASE"/>
    <property type="match status" value="1"/>
</dbReference>
<accession>A0ABU5VTS6</accession>
<evidence type="ECO:0000313" key="3">
    <source>
        <dbReference type="Proteomes" id="UP001302274"/>
    </source>
</evidence>
<proteinExistence type="predicted"/>
<dbReference type="SUPFAM" id="SSF53335">
    <property type="entry name" value="S-adenosyl-L-methionine-dependent methyltransferases"/>
    <property type="match status" value="1"/>
</dbReference>
<dbReference type="Gene3D" id="3.40.50.150">
    <property type="entry name" value="Vaccinia Virus protein VP39"/>
    <property type="match status" value="1"/>
</dbReference>
<dbReference type="EC" id="2.1.1.-" evidence="2"/>
<organism evidence="2 3">
    <name type="scientific">Bacteriovorax antarcticus</name>
    <dbReference type="NCBI Taxonomy" id="3088717"/>
    <lineage>
        <taxon>Bacteria</taxon>
        <taxon>Pseudomonadati</taxon>
        <taxon>Bdellovibrionota</taxon>
        <taxon>Bacteriovoracia</taxon>
        <taxon>Bacteriovoracales</taxon>
        <taxon>Bacteriovoracaceae</taxon>
        <taxon>Bacteriovorax</taxon>
    </lineage>
</organism>
<feature type="domain" description="Methyltransferase" evidence="1">
    <location>
        <begin position="38"/>
        <end position="163"/>
    </location>
</feature>
<keyword evidence="3" id="KW-1185">Reference proteome</keyword>
<reference evidence="2 3" key="1">
    <citation type="submission" date="2023-11" db="EMBL/GenBank/DDBJ databases">
        <title>A Novel Polar Bacteriovorax (B. antarcticus) Isolated from the Biocrust in Antarctica.</title>
        <authorList>
            <person name="Mun W."/>
            <person name="Choi S.Y."/>
            <person name="Mitchell R.J."/>
        </authorList>
    </citation>
    <scope>NUCLEOTIDE SEQUENCE [LARGE SCALE GENOMIC DNA]</scope>
    <source>
        <strain evidence="2 3">PP10</strain>
    </source>
</reference>
<keyword evidence="2" id="KW-0808">Transferase</keyword>
<keyword evidence="2" id="KW-0489">Methyltransferase</keyword>
<dbReference type="PANTHER" id="PTHR43861">
    <property type="entry name" value="TRANS-ACONITATE 2-METHYLTRANSFERASE-RELATED"/>
    <property type="match status" value="1"/>
</dbReference>
<evidence type="ECO:0000313" key="2">
    <source>
        <dbReference type="EMBL" id="MEA9356012.1"/>
    </source>
</evidence>
<dbReference type="RefSeq" id="WP_323575659.1">
    <property type="nucleotide sequence ID" value="NZ_JAYGJQ010000001.1"/>
</dbReference>
<dbReference type="CDD" id="cd02440">
    <property type="entry name" value="AdoMet_MTases"/>
    <property type="match status" value="1"/>
</dbReference>
<name>A0ABU5VTS6_9BACT</name>
<dbReference type="Pfam" id="PF13847">
    <property type="entry name" value="Methyltransf_31"/>
    <property type="match status" value="1"/>
</dbReference>
<comment type="caution">
    <text evidence="2">The sequence shown here is derived from an EMBL/GenBank/DDBJ whole genome shotgun (WGS) entry which is preliminary data.</text>
</comment>
<dbReference type="InterPro" id="IPR029063">
    <property type="entry name" value="SAM-dependent_MTases_sf"/>
</dbReference>
<dbReference type="InterPro" id="IPR025714">
    <property type="entry name" value="Methyltranfer_dom"/>
</dbReference>
<dbReference type="Proteomes" id="UP001302274">
    <property type="component" value="Unassembled WGS sequence"/>
</dbReference>
<dbReference type="GO" id="GO:0008168">
    <property type="term" value="F:methyltransferase activity"/>
    <property type="evidence" value="ECO:0007669"/>
    <property type="project" value="UniProtKB-KW"/>
</dbReference>
<dbReference type="EMBL" id="JAYGJQ010000001">
    <property type="protein sequence ID" value="MEA9356012.1"/>
    <property type="molecule type" value="Genomic_DNA"/>
</dbReference>
<evidence type="ECO:0000259" key="1">
    <source>
        <dbReference type="Pfam" id="PF13847"/>
    </source>
</evidence>
<dbReference type="GO" id="GO:0032259">
    <property type="term" value="P:methylation"/>
    <property type="evidence" value="ECO:0007669"/>
    <property type="project" value="UniProtKB-KW"/>
</dbReference>
<gene>
    <name evidence="2" type="ORF">SHI21_07365</name>
</gene>